<keyword evidence="3" id="KW-1185">Reference proteome</keyword>
<evidence type="ECO:0000256" key="1">
    <source>
        <dbReference type="SAM" id="MobiDB-lite"/>
    </source>
</evidence>
<organism evidence="2 3">
    <name type="scientific">Dreissena polymorpha</name>
    <name type="common">Zebra mussel</name>
    <name type="synonym">Mytilus polymorpha</name>
    <dbReference type="NCBI Taxonomy" id="45954"/>
    <lineage>
        <taxon>Eukaryota</taxon>
        <taxon>Metazoa</taxon>
        <taxon>Spiralia</taxon>
        <taxon>Lophotrochozoa</taxon>
        <taxon>Mollusca</taxon>
        <taxon>Bivalvia</taxon>
        <taxon>Autobranchia</taxon>
        <taxon>Heteroconchia</taxon>
        <taxon>Euheterodonta</taxon>
        <taxon>Imparidentia</taxon>
        <taxon>Neoheterodontei</taxon>
        <taxon>Myida</taxon>
        <taxon>Dreissenoidea</taxon>
        <taxon>Dreissenidae</taxon>
        <taxon>Dreissena</taxon>
    </lineage>
</organism>
<proteinExistence type="predicted"/>
<feature type="compositionally biased region" description="Low complexity" evidence="1">
    <location>
        <begin position="29"/>
        <end position="52"/>
    </location>
</feature>
<comment type="caution">
    <text evidence="2">The sequence shown here is derived from an EMBL/GenBank/DDBJ whole genome shotgun (WGS) entry which is preliminary data.</text>
</comment>
<gene>
    <name evidence="2" type="ORF">DPMN_115151</name>
</gene>
<accession>A0A9D4QSN7</accession>
<evidence type="ECO:0000313" key="3">
    <source>
        <dbReference type="Proteomes" id="UP000828390"/>
    </source>
</evidence>
<evidence type="ECO:0000313" key="2">
    <source>
        <dbReference type="EMBL" id="KAH3841678.1"/>
    </source>
</evidence>
<reference evidence="2" key="2">
    <citation type="submission" date="2020-11" db="EMBL/GenBank/DDBJ databases">
        <authorList>
            <person name="McCartney M.A."/>
            <person name="Auch B."/>
            <person name="Kono T."/>
            <person name="Mallez S."/>
            <person name="Becker A."/>
            <person name="Gohl D.M."/>
            <person name="Silverstein K.A.T."/>
            <person name="Koren S."/>
            <person name="Bechman K.B."/>
            <person name="Herman A."/>
            <person name="Abrahante J.E."/>
            <person name="Garbe J."/>
        </authorList>
    </citation>
    <scope>NUCLEOTIDE SEQUENCE</scope>
    <source>
        <strain evidence="2">Duluth1</strain>
        <tissue evidence="2">Whole animal</tissue>
    </source>
</reference>
<feature type="region of interest" description="Disordered" evidence="1">
    <location>
        <begin position="1"/>
        <end position="67"/>
    </location>
</feature>
<name>A0A9D4QSN7_DREPO</name>
<protein>
    <submittedName>
        <fullName evidence="2">Uncharacterized protein</fullName>
    </submittedName>
</protein>
<dbReference type="Proteomes" id="UP000828390">
    <property type="component" value="Unassembled WGS sequence"/>
</dbReference>
<reference evidence="2" key="1">
    <citation type="journal article" date="2019" name="bioRxiv">
        <title>The Genome of the Zebra Mussel, Dreissena polymorpha: A Resource for Invasive Species Research.</title>
        <authorList>
            <person name="McCartney M.A."/>
            <person name="Auch B."/>
            <person name="Kono T."/>
            <person name="Mallez S."/>
            <person name="Zhang Y."/>
            <person name="Obille A."/>
            <person name="Becker A."/>
            <person name="Abrahante J.E."/>
            <person name="Garbe J."/>
            <person name="Badalamenti J.P."/>
            <person name="Herman A."/>
            <person name="Mangelson H."/>
            <person name="Liachko I."/>
            <person name="Sullivan S."/>
            <person name="Sone E.D."/>
            <person name="Koren S."/>
            <person name="Silverstein K.A.T."/>
            <person name="Beckman K.B."/>
            <person name="Gohl D.M."/>
        </authorList>
    </citation>
    <scope>NUCLEOTIDE SEQUENCE</scope>
    <source>
        <strain evidence="2">Duluth1</strain>
        <tissue evidence="2">Whole animal</tissue>
    </source>
</reference>
<sequence>MNRGSAGDDRDEPGTTGNNRGSTRKSPGRAKTTVAAPAATGTAPGTTGTAPPRQSYGNSPVVAGVAPQRDIGKPALCRDATGIHRGSAWGLPATTAVKPGPPVSAGGVTVYRDSAGTLSAFTGAPLANTGDNRGSAGDSSG</sequence>
<dbReference type="AlphaFoldDB" id="A0A9D4QSN7"/>
<dbReference type="EMBL" id="JAIWYP010000004">
    <property type="protein sequence ID" value="KAH3841678.1"/>
    <property type="molecule type" value="Genomic_DNA"/>
</dbReference>